<reference evidence="1 2" key="1">
    <citation type="submission" date="2016-05" db="EMBL/GenBank/DDBJ databases">
        <title>A degradative enzymes factory behind the ericoid mycorrhizal symbiosis.</title>
        <authorList>
            <consortium name="DOE Joint Genome Institute"/>
            <person name="Martino E."/>
            <person name="Morin E."/>
            <person name="Grelet G."/>
            <person name="Kuo A."/>
            <person name="Kohler A."/>
            <person name="Daghino S."/>
            <person name="Barry K."/>
            <person name="Choi C."/>
            <person name="Cichocki N."/>
            <person name="Clum A."/>
            <person name="Copeland A."/>
            <person name="Hainaut M."/>
            <person name="Haridas S."/>
            <person name="Labutti K."/>
            <person name="Lindquist E."/>
            <person name="Lipzen A."/>
            <person name="Khouja H.-R."/>
            <person name="Murat C."/>
            <person name="Ohm R."/>
            <person name="Olson A."/>
            <person name="Spatafora J."/>
            <person name="Veneault-Fourrey C."/>
            <person name="Henrissat B."/>
            <person name="Grigoriev I."/>
            <person name="Martin F."/>
            <person name="Perotto S."/>
        </authorList>
    </citation>
    <scope>NUCLEOTIDE SEQUENCE [LARGE SCALE GENOMIC DNA]</scope>
    <source>
        <strain evidence="1 2">UAMH 7357</strain>
    </source>
</reference>
<name>A0A2J6Q1T2_9HELO</name>
<keyword evidence="2" id="KW-1185">Reference proteome</keyword>
<organism evidence="1 2">
    <name type="scientific">Hyaloscypha hepaticicola</name>
    <dbReference type="NCBI Taxonomy" id="2082293"/>
    <lineage>
        <taxon>Eukaryota</taxon>
        <taxon>Fungi</taxon>
        <taxon>Dikarya</taxon>
        <taxon>Ascomycota</taxon>
        <taxon>Pezizomycotina</taxon>
        <taxon>Leotiomycetes</taxon>
        <taxon>Helotiales</taxon>
        <taxon>Hyaloscyphaceae</taxon>
        <taxon>Hyaloscypha</taxon>
    </lineage>
</organism>
<dbReference type="Proteomes" id="UP000235672">
    <property type="component" value="Unassembled WGS sequence"/>
</dbReference>
<protein>
    <submittedName>
        <fullName evidence="1">Uncharacterized protein</fullName>
    </submittedName>
</protein>
<proteinExistence type="predicted"/>
<gene>
    <name evidence="1" type="ORF">NA56DRAFT_749685</name>
</gene>
<dbReference type="AlphaFoldDB" id="A0A2J6Q1T2"/>
<evidence type="ECO:0000313" key="1">
    <source>
        <dbReference type="EMBL" id="PMD20222.1"/>
    </source>
</evidence>
<evidence type="ECO:0000313" key="2">
    <source>
        <dbReference type="Proteomes" id="UP000235672"/>
    </source>
</evidence>
<accession>A0A2J6Q1T2</accession>
<dbReference type="EMBL" id="KZ613485">
    <property type="protein sequence ID" value="PMD20222.1"/>
    <property type="molecule type" value="Genomic_DNA"/>
</dbReference>
<sequence>MAAKILPAPEDNLALAHDANQHVRGLIRIPAVRQFHLKPLKESLARKLGSDQGLPKASRTVAAQCVPHYLLKKVAQKMQMQGLFKVFGTGLDPELGFRNVDVLKHHGRLQSGVAPIKENLNVRRACQLSYRASGMKTEGKYRCIMSPWAWASAAQWCCCSQPKKMFKPPNAAIDNWELCILQPPLYSIDYGGKACHE</sequence>